<dbReference type="Gene3D" id="3.60.15.10">
    <property type="entry name" value="Ribonuclease Z/Hydroxyacylglutathione hydrolase-like"/>
    <property type="match status" value="1"/>
</dbReference>
<dbReference type="SUPFAM" id="SSF56281">
    <property type="entry name" value="Metallo-hydrolase/oxidoreductase"/>
    <property type="match status" value="1"/>
</dbReference>
<name>A0ABZ2KAR3_9BACT</name>
<dbReference type="InterPro" id="IPR036866">
    <property type="entry name" value="RibonucZ/Hydroxyglut_hydro"/>
</dbReference>
<organism evidence="1 2">
    <name type="scientific">Pendulispora brunnea</name>
    <dbReference type="NCBI Taxonomy" id="2905690"/>
    <lineage>
        <taxon>Bacteria</taxon>
        <taxon>Pseudomonadati</taxon>
        <taxon>Myxococcota</taxon>
        <taxon>Myxococcia</taxon>
        <taxon>Myxococcales</taxon>
        <taxon>Sorangiineae</taxon>
        <taxon>Pendulisporaceae</taxon>
        <taxon>Pendulispora</taxon>
    </lineage>
</organism>
<accession>A0ABZ2KAR3</accession>
<protein>
    <submittedName>
        <fullName evidence="1">MBL fold metallo-hydrolase</fullName>
    </submittedName>
</protein>
<evidence type="ECO:0000313" key="2">
    <source>
        <dbReference type="Proteomes" id="UP001379533"/>
    </source>
</evidence>
<gene>
    <name evidence="1" type="ORF">LZC95_02770</name>
</gene>
<keyword evidence="2" id="KW-1185">Reference proteome</keyword>
<sequence length="452" mass="50837">MRASSHTEVLFVNHSSLLIRYGDEYLLTDPWYQRPAFGSWLPVPPMAVHPASLVALGSKLRILISHAHDDHCDNQFLQLFDKSSAIVSTNFASKSVERRLGKLGFTNLHMLSPAGEQLGSFRVRSFVNEKLSHDDALYLIETPDAAVVHGNDLWVPLESAPLSAIKAAVIEKGANRALYASQTNSASGFPTTYRNFSPQEKARLLRKKVDGMIDAGLQNAAAVGASHFLSYAGFSGAFVKDKEEYLGDAIIPDYDYIAQHFGSRIPSNVTVLDMRPGDAFDFHEVKKSFFGNDIAVRDLKQAAIDYYRAYGVVDTCDTFRVDSDSIENGAIEERLERYLLEFDKFVKGHVERTKFESTILGKTLEVFVEDVGVHRALRFGHGLVHGEETWNKRIVVSSKLISMVMEKKILLENLYTGFNAEFVRNPPDVYNRDIVMYLVMFSYAYINRRQPT</sequence>
<reference evidence="1 2" key="1">
    <citation type="submission" date="2021-12" db="EMBL/GenBank/DDBJ databases">
        <title>Discovery of the Pendulisporaceae a myxobacterial family with distinct sporulation behavior and unique specialized metabolism.</title>
        <authorList>
            <person name="Garcia R."/>
            <person name="Popoff A."/>
            <person name="Bader C.D."/>
            <person name="Loehr J."/>
            <person name="Walesch S."/>
            <person name="Walt C."/>
            <person name="Boldt J."/>
            <person name="Bunk B."/>
            <person name="Haeckl F.J.F.P.J."/>
            <person name="Gunesch A.P."/>
            <person name="Birkelbach J."/>
            <person name="Nuebel U."/>
            <person name="Pietschmann T."/>
            <person name="Bach T."/>
            <person name="Mueller R."/>
        </authorList>
    </citation>
    <scope>NUCLEOTIDE SEQUENCE [LARGE SCALE GENOMIC DNA]</scope>
    <source>
        <strain evidence="1 2">MSr12523</strain>
    </source>
</reference>
<evidence type="ECO:0000313" key="1">
    <source>
        <dbReference type="EMBL" id="WXA95763.1"/>
    </source>
</evidence>
<dbReference type="RefSeq" id="WP_394846372.1">
    <property type="nucleotide sequence ID" value="NZ_CP089982.1"/>
</dbReference>
<dbReference type="EMBL" id="CP089982">
    <property type="protein sequence ID" value="WXA95763.1"/>
    <property type="molecule type" value="Genomic_DNA"/>
</dbReference>
<dbReference type="Proteomes" id="UP001379533">
    <property type="component" value="Chromosome"/>
</dbReference>
<proteinExistence type="predicted"/>